<sequence length="298" mass="34125">MTRLELAPTGIYSFEETSRRLTQFEKSAYQERDGRLVRTLCIGAKPIAVELWWTGNALAVEIGEDLSPIEMEELTKILRRMFSLDVDLTPFYHRIDGDPDLGQLVRERRGLHVVLDASPYECLIKTIVSQQLNLSFAGTLIRRLIEISGERLSHRGEELLVFPTPAQIAKLSYEDLQQLQFNRRKAEYVIDLSRNVVDGSLDLGKLESLSDDEIVKKMLPLRGVGRWTIECLLLFGMGRPDLFPAADIGLRNALRKVYGTVEQPSEEEVRRLGEAWSPWRSYAVFYLWDYLSTTKKSS</sequence>
<evidence type="ECO:0000256" key="4">
    <source>
        <dbReference type="ARBA" id="ARBA00022763"/>
    </source>
</evidence>
<keyword evidence="8" id="KW-1185">Reference proteome</keyword>
<dbReference type="RefSeq" id="WP_091738649.1">
    <property type="nucleotide sequence ID" value="NZ_FNNQ01000006.1"/>
</dbReference>
<dbReference type="SMART" id="SM00478">
    <property type="entry name" value="ENDO3c"/>
    <property type="match status" value="1"/>
</dbReference>
<dbReference type="SUPFAM" id="SSF48150">
    <property type="entry name" value="DNA-glycosylase"/>
    <property type="match status" value="1"/>
</dbReference>
<dbReference type="InterPro" id="IPR003265">
    <property type="entry name" value="HhH-GPD_domain"/>
</dbReference>
<comment type="catalytic activity">
    <reaction evidence="1">
        <text>Hydrolysis of alkylated DNA, releasing 3-methyladenine, 3-methylguanine, 7-methylguanine and 7-methyladenine.</text>
        <dbReference type="EC" id="3.2.2.21"/>
    </reaction>
</comment>
<dbReference type="EC" id="3.2.2.21" evidence="3"/>
<dbReference type="AlphaFoldDB" id="A0A1H2WF41"/>
<evidence type="ECO:0000313" key="7">
    <source>
        <dbReference type="EMBL" id="SDW79145.1"/>
    </source>
</evidence>
<dbReference type="GO" id="GO:0043916">
    <property type="term" value="F:DNA-7-methylguanine glycosylase activity"/>
    <property type="evidence" value="ECO:0007669"/>
    <property type="project" value="TreeGrafter"/>
</dbReference>
<name>A0A1H2WF41_9BACL</name>
<dbReference type="STRING" id="1048340.SAMN05444487_106109"/>
<dbReference type="Pfam" id="PF00730">
    <property type="entry name" value="HhH-GPD"/>
    <property type="match status" value="1"/>
</dbReference>
<feature type="domain" description="HhH-GPD" evidence="6">
    <location>
        <begin position="128"/>
        <end position="292"/>
    </location>
</feature>
<dbReference type="CDD" id="cd00056">
    <property type="entry name" value="ENDO3c"/>
    <property type="match status" value="1"/>
</dbReference>
<evidence type="ECO:0000313" key="8">
    <source>
        <dbReference type="Proteomes" id="UP000198534"/>
    </source>
</evidence>
<accession>A0A1H2WF41</accession>
<dbReference type="Gene3D" id="1.10.340.30">
    <property type="entry name" value="Hypothetical protein, domain 2"/>
    <property type="match status" value="1"/>
</dbReference>
<dbReference type="InterPro" id="IPR037046">
    <property type="entry name" value="AlkA_N_sf"/>
</dbReference>
<proteinExistence type="inferred from homology"/>
<dbReference type="PANTHER" id="PTHR43003">
    <property type="entry name" value="DNA-3-METHYLADENINE GLYCOSYLASE"/>
    <property type="match status" value="1"/>
</dbReference>
<dbReference type="GO" id="GO:0032131">
    <property type="term" value="F:alkylated DNA binding"/>
    <property type="evidence" value="ECO:0007669"/>
    <property type="project" value="TreeGrafter"/>
</dbReference>
<organism evidence="7 8">
    <name type="scientific">Marininema mesophilum</name>
    <dbReference type="NCBI Taxonomy" id="1048340"/>
    <lineage>
        <taxon>Bacteria</taxon>
        <taxon>Bacillati</taxon>
        <taxon>Bacillota</taxon>
        <taxon>Bacilli</taxon>
        <taxon>Bacillales</taxon>
        <taxon>Thermoactinomycetaceae</taxon>
        <taxon>Marininema</taxon>
    </lineage>
</organism>
<dbReference type="GO" id="GO:0005737">
    <property type="term" value="C:cytoplasm"/>
    <property type="evidence" value="ECO:0007669"/>
    <property type="project" value="TreeGrafter"/>
</dbReference>
<evidence type="ECO:0000256" key="5">
    <source>
        <dbReference type="ARBA" id="ARBA00023204"/>
    </source>
</evidence>
<dbReference type="Gene3D" id="3.30.310.20">
    <property type="entry name" value="DNA-3-methyladenine glycosylase AlkA, N-terminal domain"/>
    <property type="match status" value="1"/>
</dbReference>
<gene>
    <name evidence="7" type="ORF">SAMN05444487_106109</name>
</gene>
<protein>
    <recommendedName>
        <fullName evidence="3">DNA-3-methyladenine glycosylase II</fullName>
        <ecNumber evidence="3">3.2.2.21</ecNumber>
    </recommendedName>
</protein>
<dbReference type="PANTHER" id="PTHR43003:SF5">
    <property type="entry name" value="DNA-3-METHYLADENINE GLYCOSYLASE"/>
    <property type="match status" value="1"/>
</dbReference>
<keyword evidence="4" id="KW-0227">DNA damage</keyword>
<dbReference type="EMBL" id="FNNQ01000006">
    <property type="protein sequence ID" value="SDW79145.1"/>
    <property type="molecule type" value="Genomic_DNA"/>
</dbReference>
<keyword evidence="5" id="KW-0234">DNA repair</keyword>
<dbReference type="OrthoDB" id="9785929at2"/>
<comment type="similarity">
    <text evidence="2">Belongs to the alkylbase DNA glycosidase AlkA family.</text>
</comment>
<dbReference type="GO" id="GO:0008725">
    <property type="term" value="F:DNA-3-methyladenine glycosylase activity"/>
    <property type="evidence" value="ECO:0007669"/>
    <property type="project" value="TreeGrafter"/>
</dbReference>
<evidence type="ECO:0000256" key="3">
    <source>
        <dbReference type="ARBA" id="ARBA00012000"/>
    </source>
</evidence>
<dbReference type="InterPro" id="IPR051912">
    <property type="entry name" value="Alkylbase_DNA_Glycosylase/TA"/>
</dbReference>
<reference evidence="7 8" key="1">
    <citation type="submission" date="2016-10" db="EMBL/GenBank/DDBJ databases">
        <authorList>
            <person name="de Groot N.N."/>
        </authorList>
    </citation>
    <scope>NUCLEOTIDE SEQUENCE [LARGE SCALE GENOMIC DNA]</scope>
    <source>
        <strain evidence="7 8">DSM 45610</strain>
    </source>
</reference>
<evidence type="ECO:0000256" key="1">
    <source>
        <dbReference type="ARBA" id="ARBA00000086"/>
    </source>
</evidence>
<dbReference type="Gene3D" id="1.10.1670.10">
    <property type="entry name" value="Helix-hairpin-Helix base-excision DNA repair enzymes (C-terminal)"/>
    <property type="match status" value="1"/>
</dbReference>
<dbReference type="Proteomes" id="UP000198534">
    <property type="component" value="Unassembled WGS sequence"/>
</dbReference>
<evidence type="ECO:0000259" key="6">
    <source>
        <dbReference type="SMART" id="SM00478"/>
    </source>
</evidence>
<dbReference type="InterPro" id="IPR011257">
    <property type="entry name" value="DNA_glycosylase"/>
</dbReference>
<evidence type="ECO:0000256" key="2">
    <source>
        <dbReference type="ARBA" id="ARBA00010817"/>
    </source>
</evidence>
<dbReference type="InterPro" id="IPR023170">
    <property type="entry name" value="HhH_base_excis_C"/>
</dbReference>
<dbReference type="GO" id="GO:0006285">
    <property type="term" value="P:base-excision repair, AP site formation"/>
    <property type="evidence" value="ECO:0007669"/>
    <property type="project" value="TreeGrafter"/>
</dbReference>
<dbReference type="GO" id="GO:0032993">
    <property type="term" value="C:protein-DNA complex"/>
    <property type="evidence" value="ECO:0007669"/>
    <property type="project" value="TreeGrafter"/>
</dbReference>
<dbReference type="FunFam" id="1.10.340.30:FF:000004">
    <property type="entry name" value="DNA-3-methyladenine glycosylase II"/>
    <property type="match status" value="1"/>
</dbReference>
<dbReference type="GO" id="GO:0006307">
    <property type="term" value="P:DNA alkylation repair"/>
    <property type="evidence" value="ECO:0007669"/>
    <property type="project" value="TreeGrafter"/>
</dbReference>